<gene>
    <name evidence="2" type="ORF">SAMN04487820_108121</name>
</gene>
<dbReference type="NCBIfam" id="TIGR01764">
    <property type="entry name" value="excise"/>
    <property type="match status" value="1"/>
</dbReference>
<dbReference type="EMBL" id="FNFM01000008">
    <property type="protein sequence ID" value="SDK46798.1"/>
    <property type="molecule type" value="Genomic_DNA"/>
</dbReference>
<sequence length="153" mass="17157">MIVMSQSMLDSVQPSEADRETAVAALPRVRHYLNTHDHSTVRLTADGFEREDLVVPRSAVRLFERILAYMAAGAGTSIVPTNEELTTQEAANLLNVSRPHLIGLLEAGKIDYRMVGTHRRVNVESLLEYMRRDDHDRRSAADELTQLSQDMGV</sequence>
<dbReference type="InterPro" id="IPR010093">
    <property type="entry name" value="SinI_DNA-bd"/>
</dbReference>
<evidence type="ECO:0000313" key="2">
    <source>
        <dbReference type="EMBL" id="SDK46798.1"/>
    </source>
</evidence>
<organism evidence="2 3">
    <name type="scientific">Actinopolyspora mzabensis</name>
    <dbReference type="NCBI Taxonomy" id="995066"/>
    <lineage>
        <taxon>Bacteria</taxon>
        <taxon>Bacillati</taxon>
        <taxon>Actinomycetota</taxon>
        <taxon>Actinomycetes</taxon>
        <taxon>Actinopolysporales</taxon>
        <taxon>Actinopolysporaceae</taxon>
        <taxon>Actinopolyspora</taxon>
    </lineage>
</organism>
<dbReference type="GO" id="GO:0003677">
    <property type="term" value="F:DNA binding"/>
    <property type="evidence" value="ECO:0007669"/>
    <property type="project" value="InterPro"/>
</dbReference>
<evidence type="ECO:0000313" key="3">
    <source>
        <dbReference type="Proteomes" id="UP000199213"/>
    </source>
</evidence>
<accession>A0A1G9C558</accession>
<dbReference type="AlphaFoldDB" id="A0A1G9C558"/>
<keyword evidence="3" id="KW-1185">Reference proteome</keyword>
<feature type="domain" description="Helix-turn-helix" evidence="1">
    <location>
        <begin position="85"/>
        <end position="132"/>
    </location>
</feature>
<protein>
    <submittedName>
        <fullName evidence="2">DNA binding domain-containing protein, excisionase family</fullName>
    </submittedName>
</protein>
<dbReference type="Pfam" id="PF12728">
    <property type="entry name" value="HTH_17"/>
    <property type="match status" value="1"/>
</dbReference>
<dbReference type="InterPro" id="IPR041657">
    <property type="entry name" value="HTH_17"/>
</dbReference>
<name>A0A1G9C558_ACTMZ</name>
<proteinExistence type="predicted"/>
<reference evidence="3" key="1">
    <citation type="submission" date="2016-10" db="EMBL/GenBank/DDBJ databases">
        <authorList>
            <person name="Varghese N."/>
            <person name="Submissions S."/>
        </authorList>
    </citation>
    <scope>NUCLEOTIDE SEQUENCE [LARGE SCALE GENOMIC DNA]</scope>
    <source>
        <strain evidence="3">DSM 45460</strain>
    </source>
</reference>
<dbReference type="Proteomes" id="UP000199213">
    <property type="component" value="Unassembled WGS sequence"/>
</dbReference>
<evidence type="ECO:0000259" key="1">
    <source>
        <dbReference type="Pfam" id="PF12728"/>
    </source>
</evidence>